<dbReference type="EMBL" id="SNZV01000010">
    <property type="protein sequence ID" value="TDS09756.1"/>
    <property type="molecule type" value="Genomic_DNA"/>
</dbReference>
<reference evidence="7 8" key="1">
    <citation type="submission" date="2019-03" db="EMBL/GenBank/DDBJ databases">
        <title>Genomic Encyclopedia of Type Strains, Phase III (KMG-III): the genomes of soil and plant-associated and newly described type strains.</title>
        <authorList>
            <person name="Whitman W."/>
        </authorList>
    </citation>
    <scope>NUCLEOTIDE SEQUENCE [LARGE SCALE GENOMIC DNA]</scope>
    <source>
        <strain evidence="7 8">CGMCC 1.12801</strain>
    </source>
</reference>
<dbReference type="InterPro" id="IPR039425">
    <property type="entry name" value="RNA_pol_sigma-70-like"/>
</dbReference>
<dbReference type="AlphaFoldDB" id="A0A4R7CT35"/>
<dbReference type="InterPro" id="IPR013249">
    <property type="entry name" value="RNA_pol_sigma70_r4_t2"/>
</dbReference>
<dbReference type="RefSeq" id="WP_133641780.1">
    <property type="nucleotide sequence ID" value="NZ_SNZV01000010.1"/>
</dbReference>
<keyword evidence="4" id="KW-0804">Transcription</keyword>
<dbReference type="InterPro" id="IPR007627">
    <property type="entry name" value="RNA_pol_sigma70_r2"/>
</dbReference>
<dbReference type="Gene3D" id="1.10.10.10">
    <property type="entry name" value="Winged helix-like DNA-binding domain superfamily/Winged helix DNA-binding domain"/>
    <property type="match status" value="1"/>
</dbReference>
<evidence type="ECO:0000256" key="3">
    <source>
        <dbReference type="ARBA" id="ARBA00023082"/>
    </source>
</evidence>
<dbReference type="Gene3D" id="1.10.1740.10">
    <property type="match status" value="1"/>
</dbReference>
<comment type="similarity">
    <text evidence="1">Belongs to the sigma-70 factor family. ECF subfamily.</text>
</comment>
<dbReference type="Pfam" id="PF08281">
    <property type="entry name" value="Sigma70_r4_2"/>
    <property type="match status" value="1"/>
</dbReference>
<dbReference type="Pfam" id="PF04542">
    <property type="entry name" value="Sigma70_r2"/>
    <property type="match status" value="1"/>
</dbReference>
<dbReference type="CDD" id="cd06171">
    <property type="entry name" value="Sigma70_r4"/>
    <property type="match status" value="1"/>
</dbReference>
<evidence type="ECO:0000313" key="7">
    <source>
        <dbReference type="EMBL" id="TDS09756.1"/>
    </source>
</evidence>
<keyword evidence="2" id="KW-0805">Transcription regulation</keyword>
<keyword evidence="8" id="KW-1185">Reference proteome</keyword>
<evidence type="ECO:0000256" key="4">
    <source>
        <dbReference type="ARBA" id="ARBA00023163"/>
    </source>
</evidence>
<evidence type="ECO:0000259" key="5">
    <source>
        <dbReference type="Pfam" id="PF04542"/>
    </source>
</evidence>
<feature type="domain" description="RNA polymerase sigma factor 70 region 4 type 2" evidence="6">
    <location>
        <begin position="131"/>
        <end position="176"/>
    </location>
</feature>
<dbReference type="SUPFAM" id="SSF88946">
    <property type="entry name" value="Sigma2 domain of RNA polymerase sigma factors"/>
    <property type="match status" value="1"/>
</dbReference>
<dbReference type="OrthoDB" id="655312at2"/>
<dbReference type="InterPro" id="IPR013324">
    <property type="entry name" value="RNA_pol_sigma_r3/r4-like"/>
</dbReference>
<protein>
    <submittedName>
        <fullName evidence="7">RNA polymerase sigma-70 factor (ECF subfamily)</fullName>
    </submittedName>
</protein>
<accession>A0A4R7CT35</accession>
<dbReference type="PANTHER" id="PTHR43133">
    <property type="entry name" value="RNA POLYMERASE ECF-TYPE SIGMA FACTO"/>
    <property type="match status" value="1"/>
</dbReference>
<dbReference type="InterPro" id="IPR014284">
    <property type="entry name" value="RNA_pol_sigma-70_dom"/>
</dbReference>
<dbReference type="GO" id="GO:0003677">
    <property type="term" value="F:DNA binding"/>
    <property type="evidence" value="ECO:0007669"/>
    <property type="project" value="InterPro"/>
</dbReference>
<gene>
    <name evidence="7" type="ORF">B0I21_11033</name>
</gene>
<dbReference type="PANTHER" id="PTHR43133:SF46">
    <property type="entry name" value="RNA POLYMERASE SIGMA-70 FACTOR ECF SUBFAMILY"/>
    <property type="match status" value="1"/>
</dbReference>
<comment type="caution">
    <text evidence="7">The sequence shown here is derived from an EMBL/GenBank/DDBJ whole genome shotgun (WGS) entry which is preliminary data.</text>
</comment>
<evidence type="ECO:0000256" key="1">
    <source>
        <dbReference type="ARBA" id="ARBA00010641"/>
    </source>
</evidence>
<evidence type="ECO:0000313" key="8">
    <source>
        <dbReference type="Proteomes" id="UP000294752"/>
    </source>
</evidence>
<organism evidence="7 8">
    <name type="scientific">Sphingobacterium paludis</name>
    <dbReference type="NCBI Taxonomy" id="1476465"/>
    <lineage>
        <taxon>Bacteria</taxon>
        <taxon>Pseudomonadati</taxon>
        <taxon>Bacteroidota</taxon>
        <taxon>Sphingobacteriia</taxon>
        <taxon>Sphingobacteriales</taxon>
        <taxon>Sphingobacteriaceae</taxon>
        <taxon>Sphingobacterium</taxon>
    </lineage>
</organism>
<evidence type="ECO:0000259" key="6">
    <source>
        <dbReference type="Pfam" id="PF08281"/>
    </source>
</evidence>
<dbReference type="InterPro" id="IPR036388">
    <property type="entry name" value="WH-like_DNA-bd_sf"/>
</dbReference>
<dbReference type="GO" id="GO:0006352">
    <property type="term" value="P:DNA-templated transcription initiation"/>
    <property type="evidence" value="ECO:0007669"/>
    <property type="project" value="InterPro"/>
</dbReference>
<sequence>MLVYQIQGNLRENEEIQQMALGVVSAFNWLYNHYHQNVYRNIFKLVKSEELATELLQDVFLSLWQNRHKFAGKDTVGGWLFMVSYNKSLNVLRGKLKESVHYVAEYPTEPIECGEDSIQQFDLYDKQLSVLKEAVDILPARKKQVFILCRYEGRTKEDVAAMLGISKQSVSDYLKQSNKAIRDYVRHNYPSCISQLVLLFAILKS</sequence>
<proteinExistence type="inferred from homology"/>
<keyword evidence="3" id="KW-0731">Sigma factor</keyword>
<evidence type="ECO:0000256" key="2">
    <source>
        <dbReference type="ARBA" id="ARBA00023015"/>
    </source>
</evidence>
<name>A0A4R7CT35_9SPHI</name>
<dbReference type="InterPro" id="IPR013325">
    <property type="entry name" value="RNA_pol_sigma_r2"/>
</dbReference>
<dbReference type="Proteomes" id="UP000294752">
    <property type="component" value="Unassembled WGS sequence"/>
</dbReference>
<feature type="domain" description="RNA polymerase sigma-70 region 2" evidence="5">
    <location>
        <begin position="30"/>
        <end position="94"/>
    </location>
</feature>
<dbReference type="GO" id="GO:0016987">
    <property type="term" value="F:sigma factor activity"/>
    <property type="evidence" value="ECO:0007669"/>
    <property type="project" value="UniProtKB-KW"/>
</dbReference>
<dbReference type="NCBIfam" id="TIGR02937">
    <property type="entry name" value="sigma70-ECF"/>
    <property type="match status" value="1"/>
</dbReference>
<dbReference type="SUPFAM" id="SSF88659">
    <property type="entry name" value="Sigma3 and sigma4 domains of RNA polymerase sigma factors"/>
    <property type="match status" value="1"/>
</dbReference>